<dbReference type="OrthoDB" id="9815939at2"/>
<dbReference type="KEGG" id="hsi:BOX17_01395"/>
<dbReference type="EMBL" id="CP018139">
    <property type="protein sequence ID" value="APE29729.1"/>
    <property type="molecule type" value="Genomic_DNA"/>
</dbReference>
<dbReference type="Pfam" id="PF19266">
    <property type="entry name" value="CIS_tube"/>
    <property type="match status" value="1"/>
</dbReference>
<accession>A0A1J0VCH6</accession>
<proteinExistence type="predicted"/>
<dbReference type="Proteomes" id="UP000181985">
    <property type="component" value="Chromosome"/>
</dbReference>
<feature type="domain" description="Contractile injection system tube protein N-terminal" evidence="2">
    <location>
        <begin position="13"/>
        <end position="161"/>
    </location>
</feature>
<name>A0A1J0VCH6_9GAMM</name>
<dbReference type="AlphaFoldDB" id="A0A1J0VCH6"/>
<gene>
    <name evidence="3" type="ORF">BOX17_01395</name>
</gene>
<dbReference type="RefSeq" id="WP_071941718.1">
    <property type="nucleotide sequence ID" value="NZ_CP018139.1"/>
</dbReference>
<reference evidence="4" key="1">
    <citation type="submission" date="2016-11" db="EMBL/GenBank/DDBJ databases">
        <title>Halolamina sediminis sp. nov., an extremely halophilic archaeon isolated from solar salt.</title>
        <authorList>
            <person name="Koh H.-W."/>
            <person name="Rani S."/>
            <person name="Park S.-J."/>
        </authorList>
    </citation>
    <scope>NUCLEOTIDE SEQUENCE [LARGE SCALE GENOMIC DNA]</scope>
    <source>
        <strain evidence="4">Hb3</strain>
    </source>
</reference>
<feature type="region of interest" description="Disordered" evidence="1">
    <location>
        <begin position="167"/>
        <end position="212"/>
    </location>
</feature>
<evidence type="ECO:0000313" key="3">
    <source>
        <dbReference type="EMBL" id="APE29729.1"/>
    </source>
</evidence>
<evidence type="ECO:0000313" key="4">
    <source>
        <dbReference type="Proteomes" id="UP000181985"/>
    </source>
</evidence>
<protein>
    <recommendedName>
        <fullName evidence="2">Contractile injection system tube protein N-terminal domain-containing protein</fullName>
    </recommendedName>
</protein>
<sequence>MMNPERGKLIPVSGNNSTPDMGNAVDVQFNPMSLKVSLSNTLKENRRNGSSRAAQFVDKSSSSLSVELLFDTTYIDAGRDESQNDIEQGSDVRDQTKKIAERFLKPVASGEQMEAPRRCLFQWGSFEFVGMVESFDETLEYFSKEGRPLRAKVVLRLKEDRYQFRQRSDGVAAAQQDTPTLTPTGSGGTGTGTHQNTRPVPGASEGPGNWRDTALYNGIETPRLPGASVLAVPGVSAGASVGIHAAGGVGVGVKTSFSARPAFSFGASARLGTRVQGAFGIETGAGSSAAAVSRADADAAGEGPVIGPDAGVGFD</sequence>
<evidence type="ECO:0000259" key="2">
    <source>
        <dbReference type="Pfam" id="PF19266"/>
    </source>
</evidence>
<dbReference type="InterPro" id="IPR045361">
    <property type="entry name" value="CIS_tube_prot_N"/>
</dbReference>
<feature type="region of interest" description="Disordered" evidence="1">
    <location>
        <begin position="1"/>
        <end position="20"/>
    </location>
</feature>
<evidence type="ECO:0000256" key="1">
    <source>
        <dbReference type="SAM" id="MobiDB-lite"/>
    </source>
</evidence>
<keyword evidence="4" id="KW-1185">Reference proteome</keyword>
<organism evidence="3 4">
    <name type="scientific">Halomonas aestuarii</name>
    <dbReference type="NCBI Taxonomy" id="1897729"/>
    <lineage>
        <taxon>Bacteria</taxon>
        <taxon>Pseudomonadati</taxon>
        <taxon>Pseudomonadota</taxon>
        <taxon>Gammaproteobacteria</taxon>
        <taxon>Oceanospirillales</taxon>
        <taxon>Halomonadaceae</taxon>
        <taxon>Halomonas</taxon>
    </lineage>
</organism>